<dbReference type="RefSeq" id="XP_064676268.1">
    <property type="nucleotide sequence ID" value="XM_064827211.1"/>
</dbReference>
<comment type="caution">
    <text evidence="1">The sequence shown here is derived from an EMBL/GenBank/DDBJ whole genome shotgun (WGS) entry which is preliminary data.</text>
</comment>
<proteinExistence type="predicted"/>
<dbReference type="EMBL" id="JASEJX010000039">
    <property type="protein sequence ID" value="KAK4509602.1"/>
    <property type="molecule type" value="Genomic_DNA"/>
</dbReference>
<accession>A0AAN7HWA0</accession>
<dbReference type="Proteomes" id="UP001304243">
    <property type="component" value="Unassembled WGS sequence"/>
</dbReference>
<protein>
    <submittedName>
        <fullName evidence="1">Uncharacterized protein</fullName>
    </submittedName>
</protein>
<dbReference type="AlphaFoldDB" id="A0AAN7HWA0"/>
<sequence>MGFSYFFDTSANQLHIQLTDAASFFSMKRSFSIPFEHIVLPIIAKPEAAQRVFLGFHFGTRIPGVFNAGTFYSLDMPSNMRKTFIYMRRPHRTIQINTKNEDYKRLILEVPNDFMDLEEEANRLTQLIEKSQ</sequence>
<evidence type="ECO:0000313" key="2">
    <source>
        <dbReference type="Proteomes" id="UP001304243"/>
    </source>
</evidence>
<evidence type="ECO:0000313" key="1">
    <source>
        <dbReference type="EMBL" id="KAK4509602.1"/>
    </source>
</evidence>
<name>A0AAN7HWA0_9FUNG</name>
<keyword evidence="2" id="KW-1185">Reference proteome</keyword>
<gene>
    <name evidence="1" type="ORF">ATC70_007955</name>
</gene>
<organism evidence="1 2">
    <name type="scientific">Mucor velutinosus</name>
    <dbReference type="NCBI Taxonomy" id="708070"/>
    <lineage>
        <taxon>Eukaryota</taxon>
        <taxon>Fungi</taxon>
        <taxon>Fungi incertae sedis</taxon>
        <taxon>Mucoromycota</taxon>
        <taxon>Mucoromycotina</taxon>
        <taxon>Mucoromycetes</taxon>
        <taxon>Mucorales</taxon>
        <taxon>Mucorineae</taxon>
        <taxon>Mucoraceae</taxon>
        <taxon>Mucor</taxon>
    </lineage>
</organism>
<dbReference type="GeneID" id="89951641"/>
<reference evidence="1 2" key="1">
    <citation type="submission" date="2022-11" db="EMBL/GenBank/DDBJ databases">
        <title>Mucor velutinosus strain NIH1002 WGS.</title>
        <authorList>
            <person name="Subramanian P."/>
            <person name="Mullikin J.C."/>
            <person name="Segre J.A."/>
            <person name="Zelazny A.M."/>
        </authorList>
    </citation>
    <scope>NUCLEOTIDE SEQUENCE [LARGE SCALE GENOMIC DNA]</scope>
    <source>
        <strain evidence="1 2">NIH1002</strain>
    </source>
</reference>